<keyword evidence="5" id="KW-0547">Nucleotide-binding</keyword>
<evidence type="ECO:0000259" key="17">
    <source>
        <dbReference type="PROSITE" id="PS51746"/>
    </source>
</evidence>
<dbReference type="PANTHER" id="PTHR43156:SF2">
    <property type="entry name" value="STAGE II SPORULATION PROTEIN E"/>
    <property type="match status" value="1"/>
</dbReference>
<reference evidence="18 19" key="1">
    <citation type="submission" date="2019-07" db="EMBL/GenBank/DDBJ databases">
        <title>New species of Amycolatopsis and Streptomyces.</title>
        <authorList>
            <person name="Duangmal K."/>
            <person name="Teo W.F.A."/>
            <person name="Lipun K."/>
        </authorList>
    </citation>
    <scope>NUCLEOTIDE SEQUENCE [LARGE SCALE GENOMIC DNA]</scope>
    <source>
        <strain evidence="18 19">TISTR 2346</strain>
    </source>
</reference>
<dbReference type="PROSITE" id="PS50112">
    <property type="entry name" value="PAS"/>
    <property type="match status" value="2"/>
</dbReference>
<evidence type="ECO:0000313" key="19">
    <source>
        <dbReference type="Proteomes" id="UP000326979"/>
    </source>
</evidence>
<dbReference type="InterPro" id="IPR035965">
    <property type="entry name" value="PAS-like_dom_sf"/>
</dbReference>
<dbReference type="FunFam" id="3.30.450.40:FF:000035">
    <property type="entry name" value="PAS sensor protein"/>
    <property type="match status" value="1"/>
</dbReference>
<protein>
    <recommendedName>
        <fullName evidence="1">protein-serine/threonine phosphatase</fullName>
        <ecNumber evidence="1">3.1.3.16</ecNumber>
    </recommendedName>
    <alternativeName>
        <fullName evidence="15">Protein-serine/threonine phosphatase</fullName>
    </alternativeName>
    <alternativeName>
        <fullName evidence="14">Serine/threonine-protein kinase</fullName>
    </alternativeName>
</protein>
<dbReference type="RefSeq" id="WP_152784814.1">
    <property type="nucleotide sequence ID" value="NZ_BAABEQ010000052.1"/>
</dbReference>
<evidence type="ECO:0000256" key="15">
    <source>
        <dbReference type="ARBA" id="ARBA00081350"/>
    </source>
</evidence>
<dbReference type="InterPro" id="IPR052016">
    <property type="entry name" value="Bact_Sigma-Reg"/>
</dbReference>
<dbReference type="InterPro" id="IPR013656">
    <property type="entry name" value="PAS_4"/>
</dbReference>
<dbReference type="NCBIfam" id="TIGR00229">
    <property type="entry name" value="sensory_box"/>
    <property type="match status" value="2"/>
</dbReference>
<dbReference type="GO" id="GO:0004722">
    <property type="term" value="F:protein serine/threonine phosphatase activity"/>
    <property type="evidence" value="ECO:0007669"/>
    <property type="project" value="UniProtKB-EC"/>
</dbReference>
<evidence type="ECO:0000256" key="11">
    <source>
        <dbReference type="ARBA" id="ARBA00023211"/>
    </source>
</evidence>
<dbReference type="SMART" id="SM00091">
    <property type="entry name" value="PAS"/>
    <property type="match status" value="2"/>
</dbReference>
<keyword evidence="19" id="KW-1185">Reference proteome</keyword>
<dbReference type="Pfam" id="PF08448">
    <property type="entry name" value="PAS_4"/>
    <property type="match status" value="1"/>
</dbReference>
<dbReference type="GO" id="GO:0016301">
    <property type="term" value="F:kinase activity"/>
    <property type="evidence" value="ECO:0007669"/>
    <property type="project" value="UniProtKB-KW"/>
</dbReference>
<evidence type="ECO:0000256" key="7">
    <source>
        <dbReference type="ARBA" id="ARBA00022801"/>
    </source>
</evidence>
<evidence type="ECO:0000256" key="6">
    <source>
        <dbReference type="ARBA" id="ARBA00022777"/>
    </source>
</evidence>
<dbReference type="InterPro" id="IPR036457">
    <property type="entry name" value="PPM-type-like_dom_sf"/>
</dbReference>
<dbReference type="SUPFAM" id="SSF81606">
    <property type="entry name" value="PP2C-like"/>
    <property type="match status" value="1"/>
</dbReference>
<evidence type="ECO:0000256" key="5">
    <source>
        <dbReference type="ARBA" id="ARBA00022741"/>
    </source>
</evidence>
<comment type="caution">
    <text evidence="18">The sequence shown here is derived from an EMBL/GenBank/DDBJ whole genome shotgun (WGS) entry which is preliminary data.</text>
</comment>
<keyword evidence="2" id="KW-0597">Phosphoprotein</keyword>
<feature type="domain" description="PAS" evidence="16">
    <location>
        <begin position="19"/>
        <end position="83"/>
    </location>
</feature>
<dbReference type="Gene3D" id="3.30.450.20">
    <property type="entry name" value="PAS domain"/>
    <property type="match status" value="2"/>
</dbReference>
<dbReference type="InterPro" id="IPR000014">
    <property type="entry name" value="PAS"/>
</dbReference>
<dbReference type="PANTHER" id="PTHR43156">
    <property type="entry name" value="STAGE II SPORULATION PROTEIN E-RELATED"/>
    <property type="match status" value="1"/>
</dbReference>
<dbReference type="SUPFAM" id="SSF55785">
    <property type="entry name" value="PYP-like sensor domain (PAS domain)"/>
    <property type="match status" value="2"/>
</dbReference>
<dbReference type="OrthoDB" id="118142at2"/>
<name>A0A5N8W3D7_9ACTN</name>
<evidence type="ECO:0000256" key="4">
    <source>
        <dbReference type="ARBA" id="ARBA00022723"/>
    </source>
</evidence>
<dbReference type="FunFam" id="3.60.40.10:FF:000005">
    <property type="entry name" value="Serine/threonine protein phosphatase"/>
    <property type="match status" value="1"/>
</dbReference>
<evidence type="ECO:0000256" key="1">
    <source>
        <dbReference type="ARBA" id="ARBA00013081"/>
    </source>
</evidence>
<gene>
    <name evidence="18" type="ORF">FNH04_16255</name>
</gene>
<comment type="catalytic activity">
    <reaction evidence="12">
        <text>O-phospho-L-seryl-[protein] + H2O = L-seryl-[protein] + phosphate</text>
        <dbReference type="Rhea" id="RHEA:20629"/>
        <dbReference type="Rhea" id="RHEA-COMP:9863"/>
        <dbReference type="Rhea" id="RHEA-COMP:11604"/>
        <dbReference type="ChEBI" id="CHEBI:15377"/>
        <dbReference type="ChEBI" id="CHEBI:29999"/>
        <dbReference type="ChEBI" id="CHEBI:43474"/>
        <dbReference type="ChEBI" id="CHEBI:83421"/>
        <dbReference type="EC" id="3.1.3.16"/>
    </reaction>
</comment>
<evidence type="ECO:0000256" key="8">
    <source>
        <dbReference type="ARBA" id="ARBA00022840"/>
    </source>
</evidence>
<dbReference type="InterPro" id="IPR013767">
    <property type="entry name" value="PAS_fold"/>
</dbReference>
<dbReference type="Proteomes" id="UP000326979">
    <property type="component" value="Unassembled WGS sequence"/>
</dbReference>
<evidence type="ECO:0000313" key="18">
    <source>
        <dbReference type="EMBL" id="MPY41406.1"/>
    </source>
</evidence>
<dbReference type="Pfam" id="PF01590">
    <property type="entry name" value="GAF"/>
    <property type="match status" value="1"/>
</dbReference>
<accession>A0A5N8W3D7</accession>
<dbReference type="Gene3D" id="3.30.450.40">
    <property type="match status" value="1"/>
</dbReference>
<evidence type="ECO:0000256" key="14">
    <source>
        <dbReference type="ARBA" id="ARBA00075117"/>
    </source>
</evidence>
<evidence type="ECO:0000256" key="12">
    <source>
        <dbReference type="ARBA" id="ARBA00047761"/>
    </source>
</evidence>
<feature type="domain" description="PAS" evidence="16">
    <location>
        <begin position="140"/>
        <end position="203"/>
    </location>
</feature>
<dbReference type="GO" id="GO:0046872">
    <property type="term" value="F:metal ion binding"/>
    <property type="evidence" value="ECO:0007669"/>
    <property type="project" value="UniProtKB-KW"/>
</dbReference>
<evidence type="ECO:0000256" key="10">
    <source>
        <dbReference type="ARBA" id="ARBA00022912"/>
    </source>
</evidence>
<keyword evidence="9" id="KW-0460">Magnesium</keyword>
<feature type="domain" description="PPM-type phosphatase" evidence="17">
    <location>
        <begin position="475"/>
        <end position="679"/>
    </location>
</feature>
<keyword evidence="6" id="KW-0418">Kinase</keyword>
<keyword evidence="8" id="KW-0067">ATP-binding</keyword>
<dbReference type="SUPFAM" id="SSF55781">
    <property type="entry name" value="GAF domain-like"/>
    <property type="match status" value="1"/>
</dbReference>
<dbReference type="Gene3D" id="3.60.40.10">
    <property type="entry name" value="PPM-type phosphatase domain"/>
    <property type="match status" value="1"/>
</dbReference>
<dbReference type="SMART" id="SM00331">
    <property type="entry name" value="PP2C_SIG"/>
    <property type="match status" value="1"/>
</dbReference>
<dbReference type="InterPro" id="IPR029016">
    <property type="entry name" value="GAF-like_dom_sf"/>
</dbReference>
<dbReference type="PROSITE" id="PS51746">
    <property type="entry name" value="PPM_2"/>
    <property type="match status" value="1"/>
</dbReference>
<evidence type="ECO:0000256" key="2">
    <source>
        <dbReference type="ARBA" id="ARBA00022553"/>
    </source>
</evidence>
<dbReference type="GO" id="GO:0005524">
    <property type="term" value="F:ATP binding"/>
    <property type="evidence" value="ECO:0007669"/>
    <property type="project" value="UniProtKB-KW"/>
</dbReference>
<evidence type="ECO:0000259" key="16">
    <source>
        <dbReference type="PROSITE" id="PS50112"/>
    </source>
</evidence>
<keyword evidence="4" id="KW-0479">Metal-binding</keyword>
<keyword evidence="3" id="KW-0808">Transferase</keyword>
<evidence type="ECO:0000256" key="9">
    <source>
        <dbReference type="ARBA" id="ARBA00022842"/>
    </source>
</evidence>
<dbReference type="SMART" id="SM00065">
    <property type="entry name" value="GAF"/>
    <property type="match status" value="1"/>
</dbReference>
<dbReference type="EC" id="3.1.3.16" evidence="1"/>
<dbReference type="InterPro" id="IPR001932">
    <property type="entry name" value="PPM-type_phosphatase-like_dom"/>
</dbReference>
<dbReference type="Pfam" id="PF00989">
    <property type="entry name" value="PAS"/>
    <property type="match status" value="1"/>
</dbReference>
<evidence type="ECO:0000256" key="13">
    <source>
        <dbReference type="ARBA" id="ARBA00056274"/>
    </source>
</evidence>
<keyword evidence="7" id="KW-0378">Hydrolase</keyword>
<sequence length="681" mass="73139">MHGYATTDSDEITAAPGGLLDVLKVAAVVLDAHGHIALWSPEIEQLLGYSPEEALRQRADTLLVSPENLARARELFAQVRSGSRWAGVFPLRHRDGTERAVEFRTMRLLDSEGQPHLLGLATDATTVRLVERDLALSHSLVNQTPVGIAVFDNDLRWVGVNPALERMNGVPESAVLGRRVGEVLPDLDVQAIEARMRHVLDTGRPLLDQQTIGRTAADVQDRAYSESYHRIEDTDGRVLGLAMSVLDVTERQQAATEVAQARQRLSVIADAGVRIGTTLDLRQTARELADVAVPHVADLAAVDVLESVVAHGTITPVTGDAPVEFRALAVAAGYPTDAIHAADPVGELATYGSSRVITRCVRNAQPVLVERVDGRMMRRIARDGRAAQILHRAGVHSYLALPLMARGKVLGTLTLYRTVNPRPFDEQDRVLASELAARAAICIDNARLYGRERTTALTLQRSLLPSTPAQQEGLDIAARYRPALSEVGGDWYDVLPLGPGRTGLVVGDVMGKGVQAAAIMGQLSTATRALARLDLPPAELLRHLDDIAGSLGDAIATCVYAVFDLRRGTCSLSSAGHLPPVLTRSEGTAELLDIPGGVPLGVGGVDFGTVELELSPGSLLALYTDGLVENRIEPIDAGLRTLTRLLQNPGPCLEQTSDNLLSALRPEPDDDVALLLVRTRI</sequence>
<dbReference type="EMBL" id="VJZE01000095">
    <property type="protein sequence ID" value="MPY41406.1"/>
    <property type="molecule type" value="Genomic_DNA"/>
</dbReference>
<proteinExistence type="predicted"/>
<evidence type="ECO:0000256" key="3">
    <source>
        <dbReference type="ARBA" id="ARBA00022679"/>
    </source>
</evidence>
<dbReference type="CDD" id="cd00130">
    <property type="entry name" value="PAS"/>
    <property type="match status" value="2"/>
</dbReference>
<organism evidence="18 19">
    <name type="scientific">Streptomyces phyllanthi</name>
    <dbReference type="NCBI Taxonomy" id="1803180"/>
    <lineage>
        <taxon>Bacteria</taxon>
        <taxon>Bacillati</taxon>
        <taxon>Actinomycetota</taxon>
        <taxon>Actinomycetes</taxon>
        <taxon>Kitasatosporales</taxon>
        <taxon>Streptomycetaceae</taxon>
        <taxon>Streptomyces</taxon>
    </lineage>
</organism>
<dbReference type="Pfam" id="PF07228">
    <property type="entry name" value="SpoIIE"/>
    <property type="match status" value="1"/>
</dbReference>
<dbReference type="AlphaFoldDB" id="A0A5N8W3D7"/>
<dbReference type="GO" id="GO:0006355">
    <property type="term" value="P:regulation of DNA-templated transcription"/>
    <property type="evidence" value="ECO:0007669"/>
    <property type="project" value="InterPro"/>
</dbReference>
<comment type="function">
    <text evidence="13">Primarily acts as an independent SigF regulator that is sensitive to the osmosensory signal, mediating the cross talk of PknD with the SigF regulon. Possesses both phosphatase and kinase activities. The kinase domain functions as a classic anti-sigma factor-like kinase to phosphorylate the anti-anti-sigma factor domain at the canonical regulatory site, and the phosphatase domain antagonizes this activity.</text>
</comment>
<keyword evidence="10" id="KW-0904">Protein phosphatase</keyword>
<dbReference type="InterPro" id="IPR003018">
    <property type="entry name" value="GAF"/>
</dbReference>
<keyword evidence="11" id="KW-0464">Manganese</keyword>